<keyword evidence="1" id="KW-0805">Transcription regulation</keyword>
<comment type="caution">
    <text evidence="3">The sequence shown here is derived from an EMBL/GenBank/DDBJ whole genome shotgun (WGS) entry which is preliminary data.</text>
</comment>
<accession>A0A540V3U4</accession>
<dbReference type="OrthoDB" id="2351986at2"/>
<dbReference type="Gene3D" id="1.10.10.60">
    <property type="entry name" value="Homeodomain-like"/>
    <property type="match status" value="1"/>
</dbReference>
<dbReference type="InterPro" id="IPR016032">
    <property type="entry name" value="Sig_transdc_resp-reg_C-effctor"/>
</dbReference>
<dbReference type="EMBL" id="VIGD01000005">
    <property type="protein sequence ID" value="TQE91415.1"/>
    <property type="molecule type" value="Genomic_DNA"/>
</dbReference>
<name>A0A540V3U4_9BACL</name>
<sequence length="91" mass="11254">MKYKGDWNWRFEREKEIYRQQFPDYELLTSSSDRHKNYSPQETEILMALYKEGKTYREIAEELGRSYWSVAYKLAEMRKEKRLRQGQSLLF</sequence>
<evidence type="ECO:0000256" key="2">
    <source>
        <dbReference type="ARBA" id="ARBA00023163"/>
    </source>
</evidence>
<dbReference type="AlphaFoldDB" id="A0A540V3U4"/>
<evidence type="ECO:0000313" key="4">
    <source>
        <dbReference type="Proteomes" id="UP000315753"/>
    </source>
</evidence>
<protein>
    <submittedName>
        <fullName evidence="3">Helix-turn-helix domain-containing protein</fullName>
    </submittedName>
</protein>
<dbReference type="GO" id="GO:0006355">
    <property type="term" value="P:regulation of DNA-templated transcription"/>
    <property type="evidence" value="ECO:0007669"/>
    <property type="project" value="InterPro"/>
</dbReference>
<keyword evidence="2" id="KW-0804">Transcription</keyword>
<keyword evidence="4" id="KW-1185">Reference proteome</keyword>
<dbReference type="Proteomes" id="UP000315753">
    <property type="component" value="Unassembled WGS sequence"/>
</dbReference>
<dbReference type="GO" id="GO:0003677">
    <property type="term" value="F:DNA binding"/>
    <property type="evidence" value="ECO:0007669"/>
    <property type="project" value="InterPro"/>
</dbReference>
<evidence type="ECO:0000313" key="3">
    <source>
        <dbReference type="EMBL" id="TQE91415.1"/>
    </source>
</evidence>
<organism evidence="3 4">
    <name type="scientific">Ureibacillus terrenus</name>
    <dbReference type="NCBI Taxonomy" id="118246"/>
    <lineage>
        <taxon>Bacteria</taxon>
        <taxon>Bacillati</taxon>
        <taxon>Bacillota</taxon>
        <taxon>Bacilli</taxon>
        <taxon>Bacillales</taxon>
        <taxon>Caryophanaceae</taxon>
        <taxon>Ureibacillus</taxon>
    </lineage>
</organism>
<proteinExistence type="predicted"/>
<evidence type="ECO:0000256" key="1">
    <source>
        <dbReference type="ARBA" id="ARBA00023015"/>
    </source>
</evidence>
<reference evidence="3 4" key="1">
    <citation type="submission" date="2019-06" db="EMBL/GenBank/DDBJ databases">
        <title>Genome sequence of Ureibacillus terrenus.</title>
        <authorList>
            <person name="Maclea K.S."/>
            <person name="Simoes M."/>
        </authorList>
    </citation>
    <scope>NUCLEOTIDE SEQUENCE [LARGE SCALE GENOMIC DNA]</scope>
    <source>
        <strain evidence="3 4">ATCC BAA-384</strain>
    </source>
</reference>
<gene>
    <name evidence="3" type="ORF">FKZ59_05410</name>
</gene>
<dbReference type="RefSeq" id="WP_141601730.1">
    <property type="nucleotide sequence ID" value="NZ_JARMSB010000005.1"/>
</dbReference>
<dbReference type="SUPFAM" id="SSF46894">
    <property type="entry name" value="C-terminal effector domain of the bipartite response regulators"/>
    <property type="match status" value="1"/>
</dbReference>